<reference evidence="2 3" key="1">
    <citation type="submission" date="2018-12" db="EMBL/GenBank/DDBJ databases">
        <authorList>
            <consortium name="Pathogen Informatics"/>
        </authorList>
    </citation>
    <scope>NUCLEOTIDE SEQUENCE [LARGE SCALE GENOMIC DNA]</scope>
    <source>
        <strain evidence="2 3">NCTC3166</strain>
    </source>
</reference>
<gene>
    <name evidence="2" type="ORF">NCTC3166_00868</name>
</gene>
<dbReference type="Pfam" id="PF07374">
    <property type="entry name" value="DUF1492"/>
    <property type="match status" value="1"/>
</dbReference>
<keyword evidence="3" id="KW-1185">Reference proteome</keyword>
<evidence type="ECO:0000313" key="3">
    <source>
        <dbReference type="Proteomes" id="UP000270025"/>
    </source>
</evidence>
<dbReference type="InterPro" id="IPR013324">
    <property type="entry name" value="RNA_pol_sigma_r3/r4-like"/>
</dbReference>
<accession>A0A3S4L0F8</accession>
<name>A0A3S4L0F8_9STRE</name>
<dbReference type="EMBL" id="LR134266">
    <property type="protein sequence ID" value="VED67053.1"/>
    <property type="molecule type" value="Genomic_DNA"/>
</dbReference>
<organism evidence="2 3">
    <name type="scientific">Streptococcus viridans</name>
    <dbReference type="NCBI Taxonomy" id="78535"/>
    <lineage>
        <taxon>Bacteria</taxon>
        <taxon>Bacillati</taxon>
        <taxon>Bacillota</taxon>
        <taxon>Bacilli</taxon>
        <taxon>Lactobacillales</taxon>
        <taxon>Streptococcaceae</taxon>
        <taxon>Streptococcus</taxon>
    </lineage>
</organism>
<feature type="coiled-coil region" evidence="1">
    <location>
        <begin position="50"/>
        <end position="77"/>
    </location>
</feature>
<dbReference type="RefSeq" id="WP_126404107.1">
    <property type="nucleotide sequence ID" value="NZ_LR134266.1"/>
</dbReference>
<dbReference type="Proteomes" id="UP000270025">
    <property type="component" value="Chromosome"/>
</dbReference>
<proteinExistence type="predicted"/>
<dbReference type="KEGG" id="svf:NCTC3166_00868"/>
<keyword evidence="1" id="KW-0175">Coiled coil</keyword>
<evidence type="ECO:0000313" key="2">
    <source>
        <dbReference type="EMBL" id="VED67053.1"/>
    </source>
</evidence>
<sequence length="136" mass="16011">MELEQLNERLENIKWLDKEIEALKLEIESLDSGVYKRNHLSASPFQKNTNNNAENKIVSTIKLKEDLEERLDRVIEERLEIVGMIDKNPYVLERTVLRLFYVSNLPNWAVAEKIDRSVSAMYLILRRGKERLAKIL</sequence>
<dbReference type="SUPFAM" id="SSF88659">
    <property type="entry name" value="Sigma3 and sigma4 domains of RNA polymerase sigma factors"/>
    <property type="match status" value="1"/>
</dbReference>
<protein>
    <submittedName>
        <fullName evidence="2">Phage protein</fullName>
    </submittedName>
</protein>
<dbReference type="InterPro" id="IPR010861">
    <property type="entry name" value="DUF1492"/>
</dbReference>
<dbReference type="AlphaFoldDB" id="A0A3S4L0F8"/>
<evidence type="ECO:0000256" key="1">
    <source>
        <dbReference type="SAM" id="Coils"/>
    </source>
</evidence>